<evidence type="ECO:0000256" key="3">
    <source>
        <dbReference type="PROSITE-ProRule" id="PRU00169"/>
    </source>
</evidence>
<evidence type="ECO:0000259" key="4">
    <source>
        <dbReference type="PROSITE" id="PS50110"/>
    </source>
</evidence>
<comment type="caution">
    <text evidence="6">The sequence shown here is derived from an EMBL/GenBank/DDBJ whole genome shotgun (WGS) entry which is preliminary data.</text>
</comment>
<dbReference type="PROSITE" id="PS50930">
    <property type="entry name" value="HTH_LYTTR"/>
    <property type="match status" value="1"/>
</dbReference>
<sequence>MRVIVADDEQPARDELVYLLTKMQGVMVIGEASTNEEVLQKVRELKPDVVFLDIEMPDGSGIDTALRISKDKEFAVKPAIVFATAYNHYAVQAFDLNAADYLLKPFKEYRLFETLQRLKTRIEMERDKGTLSSEFKDKLDSIYALLRTNNDKLKLKVEENETIYLIPIENIIYATIEERSVRVFAGDGNYLTHYSLNELESILGDSFLRVHKSYIANLNKIRAIVPWFNNTFNLTMEDGSGIHVSRTHVKSLRQRLKL</sequence>
<feature type="domain" description="HTH LytTR-type" evidence="5">
    <location>
        <begin position="155"/>
        <end position="258"/>
    </location>
</feature>
<dbReference type="PANTHER" id="PTHR37299:SF1">
    <property type="entry name" value="STAGE 0 SPORULATION PROTEIN A HOMOLOG"/>
    <property type="match status" value="1"/>
</dbReference>
<organism evidence="6 7">
    <name type="scientific">Desulfosporosinus acididurans</name>
    <dbReference type="NCBI Taxonomy" id="476652"/>
    <lineage>
        <taxon>Bacteria</taxon>
        <taxon>Bacillati</taxon>
        <taxon>Bacillota</taxon>
        <taxon>Clostridia</taxon>
        <taxon>Eubacteriales</taxon>
        <taxon>Desulfitobacteriaceae</taxon>
        <taxon>Desulfosporosinus</taxon>
    </lineage>
</organism>
<evidence type="ECO:0000256" key="1">
    <source>
        <dbReference type="ARBA" id="ARBA00018672"/>
    </source>
</evidence>
<evidence type="ECO:0000259" key="5">
    <source>
        <dbReference type="PROSITE" id="PS50930"/>
    </source>
</evidence>
<dbReference type="InterPro" id="IPR046947">
    <property type="entry name" value="LytR-like"/>
</dbReference>
<keyword evidence="7" id="KW-1185">Reference proteome</keyword>
<dbReference type="InterPro" id="IPR007492">
    <property type="entry name" value="LytTR_DNA-bd_dom"/>
</dbReference>
<reference evidence="6 7" key="1">
    <citation type="submission" date="2015-06" db="EMBL/GenBank/DDBJ databases">
        <title>Draft genome of the moderately acidophilic sulfate reducer Candidatus Desulfosporosinus acididurans strain M1.</title>
        <authorList>
            <person name="Poehlein A."/>
            <person name="Petzsch P."/>
            <person name="Johnson B.D."/>
            <person name="Schloemann M."/>
            <person name="Daniel R."/>
            <person name="Muehling M."/>
        </authorList>
    </citation>
    <scope>NUCLEOTIDE SEQUENCE [LARGE SCALE GENOMIC DNA]</scope>
    <source>
        <strain evidence="6 7">M1</strain>
    </source>
</reference>
<dbReference type="InterPro" id="IPR001789">
    <property type="entry name" value="Sig_transdc_resp-reg_receiver"/>
</dbReference>
<dbReference type="STRING" id="476652.DEAC_c06400"/>
<dbReference type="InterPro" id="IPR011006">
    <property type="entry name" value="CheY-like_superfamily"/>
</dbReference>
<dbReference type="Pfam" id="PF00072">
    <property type="entry name" value="Response_reg"/>
    <property type="match status" value="1"/>
</dbReference>
<dbReference type="SMART" id="SM00850">
    <property type="entry name" value="LytTR"/>
    <property type="match status" value="1"/>
</dbReference>
<accession>A0A0J1FWR3</accession>
<feature type="domain" description="Response regulatory" evidence="4">
    <location>
        <begin position="2"/>
        <end position="119"/>
    </location>
</feature>
<name>A0A0J1FWR3_9FIRM</name>
<dbReference type="EMBL" id="LDZY01000002">
    <property type="protein sequence ID" value="KLU67428.1"/>
    <property type="molecule type" value="Genomic_DNA"/>
</dbReference>
<dbReference type="Proteomes" id="UP000036356">
    <property type="component" value="Unassembled WGS sequence"/>
</dbReference>
<keyword evidence="3" id="KW-0597">Phosphoprotein</keyword>
<dbReference type="Gene3D" id="2.20.25.10">
    <property type="match status" value="1"/>
</dbReference>
<comment type="function">
    <text evidence="2">May play the central regulatory role in sporulation. It may be an element of the effector pathway responsible for the activation of sporulation genes in response to nutritional stress. Spo0A may act in concert with spo0H (a sigma factor) to control the expression of some genes that are critical to the sporulation process.</text>
</comment>
<dbReference type="PROSITE" id="PS50110">
    <property type="entry name" value="RESPONSE_REGULATORY"/>
    <property type="match status" value="1"/>
</dbReference>
<feature type="modified residue" description="4-aspartylphosphate" evidence="3">
    <location>
        <position position="53"/>
    </location>
</feature>
<dbReference type="Gene3D" id="2.40.50.40">
    <property type="match status" value="1"/>
</dbReference>
<dbReference type="SMART" id="SM00448">
    <property type="entry name" value="REC"/>
    <property type="match status" value="1"/>
</dbReference>
<dbReference type="AlphaFoldDB" id="A0A0J1FWR3"/>
<gene>
    <name evidence="6" type="primary">ypdB_1</name>
    <name evidence="6" type="ORF">DEAC_c06400</name>
</gene>
<dbReference type="PATRIC" id="fig|476652.3.peg.655"/>
<dbReference type="SUPFAM" id="SSF52172">
    <property type="entry name" value="CheY-like"/>
    <property type="match status" value="1"/>
</dbReference>
<dbReference type="PANTHER" id="PTHR37299">
    <property type="entry name" value="TRANSCRIPTIONAL REGULATOR-RELATED"/>
    <property type="match status" value="1"/>
</dbReference>
<dbReference type="GO" id="GO:0000156">
    <property type="term" value="F:phosphorelay response regulator activity"/>
    <property type="evidence" value="ECO:0007669"/>
    <property type="project" value="InterPro"/>
</dbReference>
<dbReference type="RefSeq" id="WP_047808572.1">
    <property type="nucleotide sequence ID" value="NZ_LDZY01000002.1"/>
</dbReference>
<proteinExistence type="predicted"/>
<evidence type="ECO:0000313" key="7">
    <source>
        <dbReference type="Proteomes" id="UP000036356"/>
    </source>
</evidence>
<evidence type="ECO:0000256" key="2">
    <source>
        <dbReference type="ARBA" id="ARBA00024867"/>
    </source>
</evidence>
<dbReference type="GO" id="GO:0003677">
    <property type="term" value="F:DNA binding"/>
    <property type="evidence" value="ECO:0007669"/>
    <property type="project" value="InterPro"/>
</dbReference>
<evidence type="ECO:0000313" key="6">
    <source>
        <dbReference type="EMBL" id="KLU67428.1"/>
    </source>
</evidence>
<protein>
    <recommendedName>
        <fullName evidence="1">Stage 0 sporulation protein A homolog</fullName>
    </recommendedName>
</protein>
<dbReference type="Gene3D" id="3.40.50.2300">
    <property type="match status" value="1"/>
</dbReference>
<dbReference type="Pfam" id="PF04397">
    <property type="entry name" value="LytTR"/>
    <property type="match status" value="1"/>
</dbReference>